<sequence length="363" mass="42115">MEKRYQIFISSTFRDLQEERQAVLKSVLELNHMPAGMELFPATDDSAWQLIKDVIDASDYYVLIIAGRYGSVDEKGIGYTEKEYEYALKTNKPVIPLLHKNPDELSRDKTEINEVAWNKLKEFREKVEKKHTCVYWSNADELKAKVIIGLTAAVKRYPTIGWVRADKLLNQASMEELLRLKSRVSELEKEINESNMRPPIGSEALMQDDERIDLHCSFQSRIRKPRVGFVETNYNGTFRPSWNQIFSAISPSMISETTEDNLRHSFKVCFEEIAKKEFLKEEKLKDSLLFNFKFKNSEIDTCIIQFRALGLITESKKQRSVKDTSTYWKLTLLGDSKMVQLRAIRKESNDEVMPISAEEEGNL</sequence>
<dbReference type="InterPro" id="IPR025139">
    <property type="entry name" value="DUF4062"/>
</dbReference>
<keyword evidence="1" id="KW-0175">Coiled coil</keyword>
<dbReference type="PATRIC" id="fig|1330534.3.peg.1951"/>
<accession>U4R354</accession>
<dbReference type="Pfam" id="PF13271">
    <property type="entry name" value="DUF4062"/>
    <property type="match status" value="1"/>
</dbReference>
<name>U4R354_9FIRM</name>
<gene>
    <name evidence="3" type="ORF">L323_09770</name>
</gene>
<evidence type="ECO:0000313" key="4">
    <source>
        <dbReference type="Proteomes" id="UP000016860"/>
    </source>
</evidence>
<dbReference type="RefSeq" id="WP_020815488.1">
    <property type="nucleotide sequence ID" value="NZ_ATAY01000031.1"/>
</dbReference>
<dbReference type="Proteomes" id="UP000016860">
    <property type="component" value="Unassembled WGS sequence"/>
</dbReference>
<evidence type="ECO:0000313" key="3">
    <source>
        <dbReference type="EMBL" id="EPR12034.1"/>
    </source>
</evidence>
<feature type="coiled-coil region" evidence="1">
    <location>
        <begin position="170"/>
        <end position="197"/>
    </location>
</feature>
<proteinExistence type="predicted"/>
<dbReference type="OrthoDB" id="72299at2"/>
<dbReference type="AlphaFoldDB" id="U4R354"/>
<reference evidence="3 4" key="1">
    <citation type="journal article" date="2013" name="Genome Announc.">
        <title>Draft Genome Sequence of the Cellulolytic Bacterium Clostridium papyrosolvens C7 (ATCC 700395).</title>
        <authorList>
            <person name="Zepeda V."/>
            <person name="Dassa B."/>
            <person name="Borovok I."/>
            <person name="Lamed R."/>
            <person name="Bayer E.A."/>
            <person name="Cate J.H."/>
        </authorList>
    </citation>
    <scope>NUCLEOTIDE SEQUENCE [LARGE SCALE GENOMIC DNA]</scope>
    <source>
        <strain evidence="3 4">C7</strain>
    </source>
</reference>
<evidence type="ECO:0000256" key="1">
    <source>
        <dbReference type="SAM" id="Coils"/>
    </source>
</evidence>
<evidence type="ECO:0000259" key="2">
    <source>
        <dbReference type="Pfam" id="PF13271"/>
    </source>
</evidence>
<organism evidence="3 4">
    <name type="scientific">Ruminiclostridium papyrosolvens C7</name>
    <dbReference type="NCBI Taxonomy" id="1330534"/>
    <lineage>
        <taxon>Bacteria</taxon>
        <taxon>Bacillati</taxon>
        <taxon>Bacillota</taxon>
        <taxon>Clostridia</taxon>
        <taxon>Eubacteriales</taxon>
        <taxon>Oscillospiraceae</taxon>
        <taxon>Ruminiclostridium</taxon>
    </lineage>
</organism>
<dbReference type="EMBL" id="ATAY01000031">
    <property type="protein sequence ID" value="EPR12034.1"/>
    <property type="molecule type" value="Genomic_DNA"/>
</dbReference>
<dbReference type="STRING" id="1330534.L323_09770"/>
<feature type="domain" description="DUF4062" evidence="2">
    <location>
        <begin position="6"/>
        <end position="87"/>
    </location>
</feature>
<protein>
    <recommendedName>
        <fullName evidence="2">DUF4062 domain-containing protein</fullName>
    </recommendedName>
</protein>
<comment type="caution">
    <text evidence="3">The sequence shown here is derived from an EMBL/GenBank/DDBJ whole genome shotgun (WGS) entry which is preliminary data.</text>
</comment>